<evidence type="ECO:0000313" key="10">
    <source>
        <dbReference type="EMBL" id="QOI90288.1"/>
    </source>
</evidence>
<gene>
    <name evidence="10" type="ORF">HWQ62_00151</name>
</gene>
<feature type="region of interest" description="Disordered" evidence="9">
    <location>
        <begin position="203"/>
        <end position="227"/>
    </location>
</feature>
<evidence type="ECO:0000256" key="2">
    <source>
        <dbReference type="ARBA" id="ARBA00008810"/>
    </source>
</evidence>
<keyword evidence="11" id="KW-1185">Reference proteome</keyword>
<sequence>MLLIGFKQLVMNHSFKNIQGVYYIVEMTFILSFDIGIKNLAYCYSRDEHILKWNVFDIKGDSVNETCEKCVRVLYETFNGDQVDQVLIENQPVQKNPTMKTIQIVVYTFFMYQKVVGSNDKSKINFISANRKNKFAEKFKFDIECKTKYQRNKKMAIACAKQLVEHTTWEAHFNGHKKKDDLADSYLQTLAFINYEPVLPNPPAPLMDGDNSSTSSTTQTEIFLSSS</sequence>
<evidence type="ECO:0000256" key="3">
    <source>
        <dbReference type="ARBA" id="ARBA00022722"/>
    </source>
</evidence>
<dbReference type="GO" id="GO:0006281">
    <property type="term" value="P:DNA repair"/>
    <property type="evidence" value="ECO:0007669"/>
    <property type="project" value="UniProtKB-KW"/>
</dbReference>
<dbReference type="SUPFAM" id="SSF53098">
    <property type="entry name" value="Ribonuclease H-like"/>
    <property type="match status" value="1"/>
</dbReference>
<dbReference type="InterPro" id="IPR036397">
    <property type="entry name" value="RNaseH_sf"/>
</dbReference>
<dbReference type="Proteomes" id="UP001162120">
    <property type="component" value="Segment"/>
</dbReference>
<proteinExistence type="inferred from homology"/>
<accession>A0A7M3UNM1</accession>
<dbReference type="GO" id="GO:0006310">
    <property type="term" value="P:DNA recombination"/>
    <property type="evidence" value="ECO:0007669"/>
    <property type="project" value="UniProtKB-KW"/>
</dbReference>
<keyword evidence="6" id="KW-0460">Magnesium</keyword>
<dbReference type="Gene3D" id="3.30.420.10">
    <property type="entry name" value="Ribonuclease H-like superfamily/Ribonuclease H"/>
    <property type="match status" value="1"/>
</dbReference>
<evidence type="ECO:0000313" key="11">
    <source>
        <dbReference type="Proteomes" id="UP001162120"/>
    </source>
</evidence>
<comment type="cofactor">
    <cofactor evidence="1">
        <name>Mg(2+)</name>
        <dbReference type="ChEBI" id="CHEBI:18420"/>
    </cofactor>
</comment>
<dbReference type="InterPro" id="IPR012337">
    <property type="entry name" value="RNaseH-like_sf"/>
</dbReference>
<evidence type="ECO:0000256" key="8">
    <source>
        <dbReference type="ARBA" id="ARBA00023204"/>
    </source>
</evidence>
<keyword evidence="5" id="KW-0378">Hydrolase</keyword>
<name>A0A7M3UNM1_9VIRU</name>
<dbReference type="Pfam" id="PF04848">
    <property type="entry name" value="Pox_A22"/>
    <property type="match status" value="1"/>
</dbReference>
<evidence type="ECO:0000256" key="7">
    <source>
        <dbReference type="ARBA" id="ARBA00023172"/>
    </source>
</evidence>
<protein>
    <recommendedName>
        <fullName evidence="12">Holliday junction resolvase</fullName>
    </recommendedName>
</protein>
<keyword evidence="4" id="KW-0227">DNA damage</keyword>
<dbReference type="GO" id="GO:0016788">
    <property type="term" value="F:hydrolase activity, acting on ester bonds"/>
    <property type="evidence" value="ECO:0007669"/>
    <property type="project" value="InterPro"/>
</dbReference>
<evidence type="ECO:0008006" key="12">
    <source>
        <dbReference type="Google" id="ProtNLM"/>
    </source>
</evidence>
<keyword evidence="3" id="KW-0540">Nuclease</keyword>
<evidence type="ECO:0000256" key="6">
    <source>
        <dbReference type="ARBA" id="ARBA00022842"/>
    </source>
</evidence>
<feature type="compositionally biased region" description="Polar residues" evidence="9">
    <location>
        <begin position="210"/>
        <end position="227"/>
    </location>
</feature>
<evidence type="ECO:0000256" key="5">
    <source>
        <dbReference type="ARBA" id="ARBA00022801"/>
    </source>
</evidence>
<dbReference type="GO" id="GO:0000287">
    <property type="term" value="F:magnesium ion binding"/>
    <property type="evidence" value="ECO:0007669"/>
    <property type="project" value="InterPro"/>
</dbReference>
<evidence type="ECO:0000256" key="1">
    <source>
        <dbReference type="ARBA" id="ARBA00001946"/>
    </source>
</evidence>
<evidence type="ECO:0000256" key="4">
    <source>
        <dbReference type="ARBA" id="ARBA00022763"/>
    </source>
</evidence>
<comment type="similarity">
    <text evidence="2">Belongs to the RuvC family. Poxviruses-type subfamily.</text>
</comment>
<dbReference type="InterPro" id="IPR006932">
    <property type="entry name" value="HJ-resolvase_A22"/>
</dbReference>
<evidence type="ECO:0000256" key="9">
    <source>
        <dbReference type="SAM" id="MobiDB-lite"/>
    </source>
</evidence>
<keyword evidence="7" id="KW-0233">DNA recombination</keyword>
<reference evidence="10" key="1">
    <citation type="submission" date="2020-06" db="EMBL/GenBank/DDBJ databases">
        <title>Lateral gene transfer of anion-conducting channel rhodopsins between green algae and giant viruses.</title>
        <authorList>
            <person name="Rozenberg A."/>
            <person name="Oppermann J."/>
            <person name="Wietek J."/>
            <person name="Fernandez Lahore R.G."/>
            <person name="Sandaa R.-A."/>
            <person name="Bratbak G."/>
            <person name="Hegemann P."/>
            <person name="Beja O."/>
        </authorList>
    </citation>
    <scope>NUCLEOTIDE SEQUENCE</scope>
    <source>
        <strain evidence="10">01B</strain>
    </source>
</reference>
<dbReference type="GO" id="GO:0004518">
    <property type="term" value="F:nuclease activity"/>
    <property type="evidence" value="ECO:0007669"/>
    <property type="project" value="UniProtKB-KW"/>
</dbReference>
<organism evidence="10 11">
    <name type="scientific">Pyramimonas orientalis virus 01B</name>
    <dbReference type="NCBI Taxonomy" id="3134525"/>
    <lineage>
        <taxon>Viruses</taxon>
        <taxon>Varidnaviria</taxon>
        <taxon>Bamfordvirae</taxon>
        <taxon>Nucleocytoviricota</taxon>
        <taxon>Megaviricetes</taxon>
        <taxon>Imitervirales</taxon>
        <taxon>Allomimiviridae</taxon>
        <taxon>Heliosvirus</taxon>
        <taxon>Heliosvirus raunefjordenense</taxon>
    </lineage>
</organism>
<dbReference type="GO" id="GO:0000400">
    <property type="term" value="F:four-way junction DNA binding"/>
    <property type="evidence" value="ECO:0007669"/>
    <property type="project" value="InterPro"/>
</dbReference>
<dbReference type="EMBL" id="MT663534">
    <property type="protein sequence ID" value="QOI90288.1"/>
    <property type="molecule type" value="Genomic_DNA"/>
</dbReference>
<keyword evidence="8" id="KW-0234">DNA repair</keyword>